<feature type="compositionally biased region" description="Pro residues" evidence="2">
    <location>
        <begin position="869"/>
        <end position="878"/>
    </location>
</feature>
<dbReference type="EMBL" id="KN839856">
    <property type="protein sequence ID" value="KIJ62349.1"/>
    <property type="molecule type" value="Genomic_DNA"/>
</dbReference>
<feature type="region of interest" description="Disordered" evidence="2">
    <location>
        <begin position="661"/>
        <end position="932"/>
    </location>
</feature>
<dbReference type="Pfam" id="PF13805">
    <property type="entry name" value="Pil1"/>
    <property type="match status" value="1"/>
</dbReference>
<feature type="compositionally biased region" description="Pro residues" evidence="2">
    <location>
        <begin position="269"/>
        <end position="279"/>
    </location>
</feature>
<proteinExistence type="predicted"/>
<sequence>MFKSAATKIAHNTTIPALAGNSDLRPLQDLITAEKTVLVSLQRLSVDLSKASDALRVWGQGEGDDLGDTLTASSTIMAHFSAALSTYASLQHTVRDNMKAVRTREEALDDLRRRRKRVGASAEAAEKKLNKMSPEHKNLGAQTEVLNRLREEMRAMDGEIVREEAELGDFKRKCAKNWTTLKFGGLVECCEKGVIVGDMGKYIIQSIPEDETQPGLPRAYYSAHSRVSDCVAETQHAVSQVAFSGSPSGRTYDASTTTVPGASNVQAQPPLPSNQPPSQAPVTSPYLPTPSLGSELTLNVGSYGNQPAQNGRSSSADELGVNNNPQANPTNQFSSLPARDRGPAPGPGSVRPLSFSTRLGNGTGRTDEDQSLMASIADALSQSHRGMSVEETTSLGHIHEEPAPKYEPFLPAVHSEGHGYNGHAPAPEEGTWPRRNMRRSTSPPTLPPGAAPAAVRAWDDGMGQGEDGAHSDRPASSSQRVPSQRRISSSEQDGEEEDGLAYDRDDHSQDEDARTEHIDRRVRFGAEGSLSEGENEGRASIYVPVDDSRQRSNSTSTSLQRSSSAAPSISNAASTSPSMAPPSRAESQRRIPRVPPPSMDTDPDNASIHPASPQEGPQSNVALHVEDDDAQTDETAEERARNVAAAREVSRELDALAFSSIPPVAGYAPPPGPPPGHGPQTIYSPQNHPPSYQSQPPPVQASYSPPSQAPYRSSPPSPLVPPSAPFANRAVSPHPPSITGLDRSPPSPSNDGRPPPFNPGFGPRGASPLPPSISPRLPQLDAVSTRSDSSGPRSPPYRTPPEYPRPTPPFSSPLMAKSTSSLSNGAAPGGAPRTISAAAFRRPQARTPSGSGGELSPADTSPLTFRRPSPAPAAPPKGPSRRLSVVNPDPRTSDDDEEEFDYIGAYGNEEGESGGQSGGYGSGKYVSDLEKR</sequence>
<feature type="compositionally biased region" description="Polar residues" evidence="2">
    <location>
        <begin position="291"/>
        <end position="335"/>
    </location>
</feature>
<feature type="compositionally biased region" description="Gly residues" evidence="2">
    <location>
        <begin position="913"/>
        <end position="922"/>
    </location>
</feature>
<dbReference type="GO" id="GO:0005886">
    <property type="term" value="C:plasma membrane"/>
    <property type="evidence" value="ECO:0007669"/>
    <property type="project" value="TreeGrafter"/>
</dbReference>
<dbReference type="PANTHER" id="PTHR31962:SF6">
    <property type="entry name" value="EISOSOME COMPONENT PIL1-DOMAIN-CONTAINING PROTEIN"/>
    <property type="match status" value="1"/>
</dbReference>
<keyword evidence="4" id="KW-1185">Reference proteome</keyword>
<feature type="compositionally biased region" description="Pro residues" evidence="2">
    <location>
        <begin position="668"/>
        <end position="677"/>
    </location>
</feature>
<feature type="compositionally biased region" description="Pro residues" evidence="2">
    <location>
        <begin position="745"/>
        <end position="758"/>
    </location>
</feature>
<organism evidence="3 4">
    <name type="scientific">Hydnomerulius pinastri MD-312</name>
    <dbReference type="NCBI Taxonomy" id="994086"/>
    <lineage>
        <taxon>Eukaryota</taxon>
        <taxon>Fungi</taxon>
        <taxon>Dikarya</taxon>
        <taxon>Basidiomycota</taxon>
        <taxon>Agaricomycotina</taxon>
        <taxon>Agaricomycetes</taxon>
        <taxon>Agaricomycetidae</taxon>
        <taxon>Boletales</taxon>
        <taxon>Boletales incertae sedis</taxon>
        <taxon>Leucogyrophana</taxon>
    </lineage>
</organism>
<feature type="compositionally biased region" description="Polar residues" evidence="2">
    <location>
        <begin position="242"/>
        <end position="265"/>
    </location>
</feature>
<keyword evidence="1" id="KW-0175">Coiled coil</keyword>
<evidence type="ECO:0000313" key="4">
    <source>
        <dbReference type="Proteomes" id="UP000053820"/>
    </source>
</evidence>
<dbReference type="InterPro" id="IPR027267">
    <property type="entry name" value="AH/BAR_dom_sf"/>
</dbReference>
<reference evidence="3 4" key="1">
    <citation type="submission" date="2014-04" db="EMBL/GenBank/DDBJ databases">
        <title>Evolutionary Origins and Diversification of the Mycorrhizal Mutualists.</title>
        <authorList>
            <consortium name="DOE Joint Genome Institute"/>
            <consortium name="Mycorrhizal Genomics Consortium"/>
            <person name="Kohler A."/>
            <person name="Kuo A."/>
            <person name="Nagy L.G."/>
            <person name="Floudas D."/>
            <person name="Copeland A."/>
            <person name="Barry K.W."/>
            <person name="Cichocki N."/>
            <person name="Veneault-Fourrey C."/>
            <person name="LaButti K."/>
            <person name="Lindquist E.A."/>
            <person name="Lipzen A."/>
            <person name="Lundell T."/>
            <person name="Morin E."/>
            <person name="Murat C."/>
            <person name="Riley R."/>
            <person name="Ohm R."/>
            <person name="Sun H."/>
            <person name="Tunlid A."/>
            <person name="Henrissat B."/>
            <person name="Grigoriev I.V."/>
            <person name="Hibbett D.S."/>
            <person name="Martin F."/>
        </authorList>
    </citation>
    <scope>NUCLEOTIDE SEQUENCE [LARGE SCALE GENOMIC DNA]</scope>
    <source>
        <strain evidence="3 4">MD-312</strain>
    </source>
</reference>
<dbReference type="HOGENOM" id="CLU_012875_0_0_1"/>
<dbReference type="Proteomes" id="UP000053820">
    <property type="component" value="Unassembled WGS sequence"/>
</dbReference>
<evidence type="ECO:0000256" key="1">
    <source>
        <dbReference type="SAM" id="Coils"/>
    </source>
</evidence>
<evidence type="ECO:0000313" key="3">
    <source>
        <dbReference type="EMBL" id="KIJ62349.1"/>
    </source>
</evidence>
<feature type="compositionally biased region" description="Acidic residues" evidence="2">
    <location>
        <begin position="626"/>
        <end position="636"/>
    </location>
</feature>
<name>A0A0C9V9H7_9AGAM</name>
<dbReference type="GO" id="GO:0008289">
    <property type="term" value="F:lipid binding"/>
    <property type="evidence" value="ECO:0007669"/>
    <property type="project" value="TreeGrafter"/>
</dbReference>
<evidence type="ECO:0000256" key="2">
    <source>
        <dbReference type="SAM" id="MobiDB-lite"/>
    </source>
</evidence>
<feature type="compositionally biased region" description="Pro residues" evidence="2">
    <location>
        <begin position="713"/>
        <end position="724"/>
    </location>
</feature>
<accession>A0A0C9V9H7</accession>
<dbReference type="GO" id="GO:0070941">
    <property type="term" value="P:eisosome assembly"/>
    <property type="evidence" value="ECO:0007669"/>
    <property type="project" value="TreeGrafter"/>
</dbReference>
<dbReference type="PANTHER" id="PTHR31962">
    <property type="entry name" value="SPHINGOLIPID LONG CHAIN BASE-RESPONSIVE PROTEIN PIL1"/>
    <property type="match status" value="1"/>
</dbReference>
<protein>
    <submittedName>
        <fullName evidence="3">Uncharacterized protein</fullName>
    </submittedName>
</protein>
<dbReference type="GO" id="GO:0006897">
    <property type="term" value="P:endocytosis"/>
    <property type="evidence" value="ECO:0007669"/>
    <property type="project" value="TreeGrafter"/>
</dbReference>
<feature type="region of interest" description="Disordered" evidence="2">
    <location>
        <begin position="242"/>
        <end position="371"/>
    </location>
</feature>
<dbReference type="OrthoDB" id="5599269at2759"/>
<feature type="coiled-coil region" evidence="1">
    <location>
        <begin position="108"/>
        <end position="166"/>
    </location>
</feature>
<dbReference type="InterPro" id="IPR028245">
    <property type="entry name" value="PIL1/LSP1"/>
</dbReference>
<dbReference type="GO" id="GO:0036286">
    <property type="term" value="C:eisosome filament"/>
    <property type="evidence" value="ECO:0007669"/>
    <property type="project" value="TreeGrafter"/>
</dbReference>
<feature type="compositionally biased region" description="Low complexity" evidence="2">
    <location>
        <begin position="551"/>
        <end position="583"/>
    </location>
</feature>
<feature type="compositionally biased region" description="Polar residues" evidence="2">
    <location>
        <begin position="474"/>
        <end position="487"/>
    </location>
</feature>
<feature type="compositionally biased region" description="Low complexity" evidence="2">
    <location>
        <begin position="683"/>
        <end position="712"/>
    </location>
</feature>
<feature type="compositionally biased region" description="Basic and acidic residues" evidence="2">
    <location>
        <begin position="501"/>
        <end position="524"/>
    </location>
</feature>
<dbReference type="Gene3D" id="1.20.1270.60">
    <property type="entry name" value="Arfaptin homology (AH) domain/BAR domain"/>
    <property type="match status" value="1"/>
</dbReference>
<gene>
    <name evidence="3" type="ORF">HYDPIDRAFT_30602</name>
</gene>
<feature type="region of interest" description="Disordered" evidence="2">
    <location>
        <begin position="414"/>
        <end position="647"/>
    </location>
</feature>
<feature type="compositionally biased region" description="Pro residues" evidence="2">
    <location>
        <begin position="793"/>
        <end position="811"/>
    </location>
</feature>
<dbReference type="AlphaFoldDB" id="A0A0C9V9H7"/>